<evidence type="ECO:0000256" key="1">
    <source>
        <dbReference type="ARBA" id="ARBA00022432"/>
    </source>
</evidence>
<keyword evidence="5" id="KW-1185">Reference proteome</keyword>
<protein>
    <recommendedName>
        <fullName evidence="6">Glucose-6-phosphate isomerase</fullName>
    </recommendedName>
</protein>
<evidence type="ECO:0000313" key="5">
    <source>
        <dbReference type="Proteomes" id="UP001165122"/>
    </source>
</evidence>
<evidence type="ECO:0008006" key="6">
    <source>
        <dbReference type="Google" id="ProtNLM"/>
    </source>
</evidence>
<dbReference type="GO" id="GO:0006094">
    <property type="term" value="P:gluconeogenesis"/>
    <property type="evidence" value="ECO:0007669"/>
    <property type="project" value="UniProtKB-KW"/>
</dbReference>
<evidence type="ECO:0000256" key="2">
    <source>
        <dbReference type="ARBA" id="ARBA00023152"/>
    </source>
</evidence>
<dbReference type="Proteomes" id="UP001165122">
    <property type="component" value="Unassembled WGS sequence"/>
</dbReference>
<keyword evidence="2" id="KW-0324">Glycolysis</keyword>
<dbReference type="GO" id="GO:0048029">
    <property type="term" value="F:monosaccharide binding"/>
    <property type="evidence" value="ECO:0007669"/>
    <property type="project" value="TreeGrafter"/>
</dbReference>
<dbReference type="OrthoDB" id="5831190at2759"/>
<sequence>MPKNFEFSTQPQVVNEVHGVLDRVNAFTEKVRTGAHTGATGKKLLNVVAIGIGGSQLGPEFVNEALRA</sequence>
<accession>A0A9W7EEN5</accession>
<evidence type="ECO:0000313" key="4">
    <source>
        <dbReference type="EMBL" id="GMH76008.1"/>
    </source>
</evidence>
<dbReference type="GO" id="GO:0006096">
    <property type="term" value="P:glycolytic process"/>
    <property type="evidence" value="ECO:0007669"/>
    <property type="project" value="UniProtKB-KW"/>
</dbReference>
<dbReference type="PROSITE" id="PS51463">
    <property type="entry name" value="P_GLUCOSE_ISOMERASE_3"/>
    <property type="match status" value="1"/>
</dbReference>
<dbReference type="GO" id="GO:0004347">
    <property type="term" value="F:glucose-6-phosphate isomerase activity"/>
    <property type="evidence" value="ECO:0007669"/>
    <property type="project" value="InterPro"/>
</dbReference>
<dbReference type="PANTHER" id="PTHR11469:SF1">
    <property type="entry name" value="GLUCOSE-6-PHOSPHATE ISOMERASE"/>
    <property type="match status" value="1"/>
</dbReference>
<reference evidence="5" key="1">
    <citation type="journal article" date="2023" name="Commun. Biol.">
        <title>Genome analysis of Parmales, the sister group of diatoms, reveals the evolutionary specialization of diatoms from phago-mixotrophs to photoautotrophs.</title>
        <authorList>
            <person name="Ban H."/>
            <person name="Sato S."/>
            <person name="Yoshikawa S."/>
            <person name="Yamada K."/>
            <person name="Nakamura Y."/>
            <person name="Ichinomiya M."/>
            <person name="Sato N."/>
            <person name="Blanc-Mathieu R."/>
            <person name="Endo H."/>
            <person name="Kuwata A."/>
            <person name="Ogata H."/>
        </authorList>
    </citation>
    <scope>NUCLEOTIDE SEQUENCE [LARGE SCALE GENOMIC DNA]</scope>
    <source>
        <strain evidence="5">NIES 3700</strain>
    </source>
</reference>
<dbReference type="GO" id="GO:0005829">
    <property type="term" value="C:cytosol"/>
    <property type="evidence" value="ECO:0007669"/>
    <property type="project" value="TreeGrafter"/>
</dbReference>
<dbReference type="PANTHER" id="PTHR11469">
    <property type="entry name" value="GLUCOSE-6-PHOSPHATE ISOMERASE"/>
    <property type="match status" value="1"/>
</dbReference>
<name>A0A9W7EEN5_9STRA</name>
<dbReference type="SUPFAM" id="SSF53697">
    <property type="entry name" value="SIS domain"/>
    <property type="match status" value="1"/>
</dbReference>
<gene>
    <name evidence="4" type="ORF">TrLO_g14434</name>
</gene>
<dbReference type="GO" id="GO:0097367">
    <property type="term" value="F:carbohydrate derivative binding"/>
    <property type="evidence" value="ECO:0007669"/>
    <property type="project" value="InterPro"/>
</dbReference>
<dbReference type="InterPro" id="IPR001672">
    <property type="entry name" value="G6P_Isomerase"/>
</dbReference>
<dbReference type="InterPro" id="IPR046348">
    <property type="entry name" value="SIS_dom_sf"/>
</dbReference>
<dbReference type="Pfam" id="PF00342">
    <property type="entry name" value="PGI"/>
    <property type="match status" value="1"/>
</dbReference>
<evidence type="ECO:0000256" key="3">
    <source>
        <dbReference type="ARBA" id="ARBA00023235"/>
    </source>
</evidence>
<dbReference type="AlphaFoldDB" id="A0A9W7EEN5"/>
<dbReference type="EMBL" id="BRXW01000741">
    <property type="protein sequence ID" value="GMH76008.1"/>
    <property type="molecule type" value="Genomic_DNA"/>
</dbReference>
<feature type="non-terminal residue" evidence="4">
    <location>
        <position position="68"/>
    </location>
</feature>
<keyword evidence="3" id="KW-0413">Isomerase</keyword>
<comment type="caution">
    <text evidence="4">The sequence shown here is derived from an EMBL/GenBank/DDBJ whole genome shotgun (WGS) entry which is preliminary data.</text>
</comment>
<dbReference type="Gene3D" id="3.40.50.10490">
    <property type="entry name" value="Glucose-6-phosphate isomerase like protein, domain 1"/>
    <property type="match status" value="1"/>
</dbReference>
<keyword evidence="1" id="KW-0312">Gluconeogenesis</keyword>
<proteinExistence type="predicted"/>
<feature type="non-terminal residue" evidence="4">
    <location>
        <position position="1"/>
    </location>
</feature>
<organism evidence="4 5">
    <name type="scientific">Triparma laevis f. longispina</name>
    <dbReference type="NCBI Taxonomy" id="1714387"/>
    <lineage>
        <taxon>Eukaryota</taxon>
        <taxon>Sar</taxon>
        <taxon>Stramenopiles</taxon>
        <taxon>Ochrophyta</taxon>
        <taxon>Bolidophyceae</taxon>
        <taxon>Parmales</taxon>
        <taxon>Triparmaceae</taxon>
        <taxon>Triparma</taxon>
    </lineage>
</organism>
<dbReference type="GO" id="GO:0051156">
    <property type="term" value="P:glucose 6-phosphate metabolic process"/>
    <property type="evidence" value="ECO:0007669"/>
    <property type="project" value="TreeGrafter"/>
</dbReference>